<comment type="caution">
    <text evidence="1">The sequence shown here is derived from an EMBL/GenBank/DDBJ whole genome shotgun (WGS) entry which is preliminary data.</text>
</comment>
<dbReference type="EMBL" id="BAAAVV010000006">
    <property type="protein sequence ID" value="GAA3173021.1"/>
    <property type="molecule type" value="Genomic_DNA"/>
</dbReference>
<proteinExistence type="predicted"/>
<evidence type="ECO:0000313" key="1">
    <source>
        <dbReference type="EMBL" id="GAA3173021.1"/>
    </source>
</evidence>
<organism evidence="1 2">
    <name type="scientific">Blastococcus jejuensis</name>
    <dbReference type="NCBI Taxonomy" id="351224"/>
    <lineage>
        <taxon>Bacteria</taxon>
        <taxon>Bacillati</taxon>
        <taxon>Actinomycetota</taxon>
        <taxon>Actinomycetes</taxon>
        <taxon>Geodermatophilales</taxon>
        <taxon>Geodermatophilaceae</taxon>
        <taxon>Blastococcus</taxon>
    </lineage>
</organism>
<gene>
    <name evidence="1" type="ORF">GCM10010531_28200</name>
</gene>
<name>A0ABP6PA73_9ACTN</name>
<keyword evidence="2" id="KW-1185">Reference proteome</keyword>
<sequence length="185" mass="18920">MGGRIGTGTTARRRAGLIAAGAAAVLAAGTAGGVAWARDGIEKSKGYDVSTTYHVTVAPGETRDVAWPRLGDVRLGSECTAGEDTTAGTWGVGMKALTVTNTGTDPVVVSWEGEQTRWLAPGESDAFFAVGEVHNETTPDPRAGTFDMSVLATGGTSASGTIAWTGRFDTTAHTGTCTFSLNLHG</sequence>
<dbReference type="Proteomes" id="UP001499924">
    <property type="component" value="Unassembled WGS sequence"/>
</dbReference>
<protein>
    <recommendedName>
        <fullName evidence="3">DUF4352 domain-containing protein</fullName>
    </recommendedName>
</protein>
<evidence type="ECO:0008006" key="3">
    <source>
        <dbReference type="Google" id="ProtNLM"/>
    </source>
</evidence>
<reference evidence="2" key="1">
    <citation type="journal article" date="2019" name="Int. J. Syst. Evol. Microbiol.">
        <title>The Global Catalogue of Microorganisms (GCM) 10K type strain sequencing project: providing services to taxonomists for standard genome sequencing and annotation.</title>
        <authorList>
            <consortium name="The Broad Institute Genomics Platform"/>
            <consortium name="The Broad Institute Genome Sequencing Center for Infectious Disease"/>
            <person name="Wu L."/>
            <person name="Ma J."/>
        </authorList>
    </citation>
    <scope>NUCLEOTIDE SEQUENCE [LARGE SCALE GENOMIC DNA]</scope>
    <source>
        <strain evidence="2">JCM 15614</strain>
    </source>
</reference>
<dbReference type="RefSeq" id="WP_344689570.1">
    <property type="nucleotide sequence ID" value="NZ_BAAAVV010000006.1"/>
</dbReference>
<accession>A0ABP6PA73</accession>
<evidence type="ECO:0000313" key="2">
    <source>
        <dbReference type="Proteomes" id="UP001499924"/>
    </source>
</evidence>